<gene>
    <name evidence="2" type="ORF">PVK06_005589</name>
</gene>
<protein>
    <submittedName>
        <fullName evidence="2">Uncharacterized protein</fullName>
    </submittedName>
</protein>
<feature type="region of interest" description="Disordered" evidence="1">
    <location>
        <begin position="33"/>
        <end position="82"/>
    </location>
</feature>
<keyword evidence="3" id="KW-1185">Reference proteome</keyword>
<feature type="compositionally biased region" description="Polar residues" evidence="1">
    <location>
        <begin position="54"/>
        <end position="74"/>
    </location>
</feature>
<organism evidence="2 3">
    <name type="scientific">Gossypium arboreum</name>
    <name type="common">Tree cotton</name>
    <name type="synonym">Gossypium nanking</name>
    <dbReference type="NCBI Taxonomy" id="29729"/>
    <lineage>
        <taxon>Eukaryota</taxon>
        <taxon>Viridiplantae</taxon>
        <taxon>Streptophyta</taxon>
        <taxon>Embryophyta</taxon>
        <taxon>Tracheophyta</taxon>
        <taxon>Spermatophyta</taxon>
        <taxon>Magnoliopsida</taxon>
        <taxon>eudicotyledons</taxon>
        <taxon>Gunneridae</taxon>
        <taxon>Pentapetalae</taxon>
        <taxon>rosids</taxon>
        <taxon>malvids</taxon>
        <taxon>Malvales</taxon>
        <taxon>Malvaceae</taxon>
        <taxon>Malvoideae</taxon>
        <taxon>Gossypium</taxon>
    </lineage>
</organism>
<proteinExistence type="predicted"/>
<comment type="caution">
    <text evidence="2">The sequence shown here is derived from an EMBL/GenBank/DDBJ whole genome shotgun (WGS) entry which is preliminary data.</text>
</comment>
<feature type="compositionally biased region" description="Basic and acidic residues" evidence="1">
    <location>
        <begin position="33"/>
        <end position="53"/>
    </location>
</feature>
<name>A0ABR0QV03_GOSAR</name>
<reference evidence="2 3" key="1">
    <citation type="submission" date="2023-03" db="EMBL/GenBank/DDBJ databases">
        <title>WGS of Gossypium arboreum.</title>
        <authorList>
            <person name="Yu D."/>
        </authorList>
    </citation>
    <scope>NUCLEOTIDE SEQUENCE [LARGE SCALE GENOMIC DNA]</scope>
    <source>
        <tissue evidence="2">Leaf</tissue>
    </source>
</reference>
<dbReference type="EMBL" id="JARKNE010000002">
    <property type="protein sequence ID" value="KAK5843146.1"/>
    <property type="molecule type" value="Genomic_DNA"/>
</dbReference>
<evidence type="ECO:0000313" key="2">
    <source>
        <dbReference type="EMBL" id="KAK5843146.1"/>
    </source>
</evidence>
<sequence>MPTFLVFPNELLLEPNDDDKVGEEDTTEMKTIEKKGEEEKIESVHIESNKDNIDVTQTATPTDTSTISKSTAPMTEQECVVH</sequence>
<dbReference type="Proteomes" id="UP001358586">
    <property type="component" value="Chromosome 2"/>
</dbReference>
<evidence type="ECO:0000256" key="1">
    <source>
        <dbReference type="SAM" id="MobiDB-lite"/>
    </source>
</evidence>
<evidence type="ECO:0000313" key="3">
    <source>
        <dbReference type="Proteomes" id="UP001358586"/>
    </source>
</evidence>
<accession>A0ABR0QV03</accession>